<keyword evidence="1" id="KW-0812">Transmembrane</keyword>
<evidence type="ECO:0000313" key="3">
    <source>
        <dbReference type="Proteomes" id="UP001059480"/>
    </source>
</evidence>
<reference evidence="2" key="1">
    <citation type="submission" date="2022-07" db="EMBL/GenBank/DDBJ databases">
        <authorList>
            <person name="Jung M.-Y."/>
            <person name="Lee M."/>
        </authorList>
    </citation>
    <scope>NUCLEOTIDE SEQUENCE</scope>
    <source>
        <strain evidence="2">S8</strain>
    </source>
</reference>
<keyword evidence="3" id="KW-1185">Reference proteome</keyword>
<dbReference type="RefSeq" id="WP_256945508.1">
    <property type="nucleotide sequence ID" value="NZ_JANHNZ010000007.1"/>
</dbReference>
<evidence type="ECO:0000256" key="1">
    <source>
        <dbReference type="SAM" id="Phobius"/>
    </source>
</evidence>
<feature type="transmembrane region" description="Helical" evidence="1">
    <location>
        <begin position="7"/>
        <end position="26"/>
    </location>
</feature>
<gene>
    <name evidence="2" type="ORF">NPA36_07505</name>
</gene>
<dbReference type="Pfam" id="PF21844">
    <property type="entry name" value="DUF6903"/>
    <property type="match status" value="1"/>
</dbReference>
<protein>
    <submittedName>
        <fullName evidence="2">Uncharacterized protein</fullName>
    </submittedName>
</protein>
<reference evidence="2" key="2">
    <citation type="journal article" date="2023" name="Curr. Microbiol.">
        <title>Granulicatella seriolae sp. nov., a Novel Facultative Anaerobe Isolated from Yellowtail Marine Fish.</title>
        <authorList>
            <person name="Lee M."/>
            <person name="Choi Y.J."/>
            <person name="Farooq A."/>
            <person name="Jeong J.B."/>
            <person name="Jung M.Y."/>
        </authorList>
    </citation>
    <scope>NUCLEOTIDE SEQUENCE</scope>
    <source>
        <strain evidence="2">S8</strain>
    </source>
</reference>
<dbReference type="EMBL" id="JANHNZ010000007">
    <property type="protein sequence ID" value="MCQ9210395.1"/>
    <property type="molecule type" value="Genomic_DNA"/>
</dbReference>
<keyword evidence="1" id="KW-1133">Transmembrane helix</keyword>
<organism evidence="2 3">
    <name type="scientific">Granulicatella seriolae</name>
    <dbReference type="NCBI Taxonomy" id="2967226"/>
    <lineage>
        <taxon>Bacteria</taxon>
        <taxon>Bacillati</taxon>
        <taxon>Bacillota</taxon>
        <taxon>Bacilli</taxon>
        <taxon>Lactobacillales</taxon>
        <taxon>Carnobacteriaceae</taxon>
        <taxon>Granulicatella</taxon>
    </lineage>
</organism>
<reference evidence="2" key="3">
    <citation type="journal article" date="2023" name="Microbiol. Resour. Announc.">
        <title>Draft Genome Sequence of Granulicatella sp. Strain S8, Isolated from a Marine Fish, Seriola quinqueradiata.</title>
        <authorList>
            <person name="Lee M."/>
            <person name="Farooq A."/>
            <person name="Jeong J.B."/>
            <person name="Jung M.Y."/>
        </authorList>
    </citation>
    <scope>NUCLEOTIDE SEQUENCE</scope>
    <source>
        <strain evidence="2">S8</strain>
    </source>
</reference>
<feature type="transmembrane region" description="Helical" evidence="1">
    <location>
        <begin position="32"/>
        <end position="50"/>
    </location>
</feature>
<dbReference type="InterPro" id="IPR054198">
    <property type="entry name" value="DUF6903"/>
</dbReference>
<evidence type="ECO:0000313" key="2">
    <source>
        <dbReference type="EMBL" id="MCQ9210395.1"/>
    </source>
</evidence>
<accession>A0ABT1WQQ8</accession>
<keyword evidence="1" id="KW-0472">Membrane</keyword>
<proteinExistence type="predicted"/>
<dbReference type="Proteomes" id="UP001059480">
    <property type="component" value="Unassembled WGS sequence"/>
</dbReference>
<name>A0ABT1WQQ8_9LACT</name>
<sequence length="57" mass="6489">MTSKVRAWIRLALFFVCLYLVIIGHSNIGKQGLAIELAGLAGLLLLLWDYNRPYRVK</sequence>
<comment type="caution">
    <text evidence="2">The sequence shown here is derived from an EMBL/GenBank/DDBJ whole genome shotgun (WGS) entry which is preliminary data.</text>
</comment>